<evidence type="ECO:0000256" key="4">
    <source>
        <dbReference type="ARBA" id="ARBA00023242"/>
    </source>
</evidence>
<keyword evidence="3 5" id="KW-0690">Ribosome biogenesis</keyword>
<evidence type="ECO:0000256" key="5">
    <source>
        <dbReference type="PIRNR" id="PIRNR017302"/>
    </source>
</evidence>
<evidence type="ECO:0000256" key="6">
    <source>
        <dbReference type="SAM" id="MobiDB-lite"/>
    </source>
</evidence>
<feature type="compositionally biased region" description="Acidic residues" evidence="6">
    <location>
        <begin position="287"/>
        <end position="300"/>
    </location>
</feature>
<comment type="function">
    <text evidence="5">May play a role in ribosome biogenesis.</text>
</comment>
<dbReference type="InterPro" id="IPR011687">
    <property type="entry name" value="Nop53/GLTSCR2"/>
</dbReference>
<dbReference type="Pfam" id="PF07767">
    <property type="entry name" value="Nop53"/>
    <property type="match status" value="1"/>
</dbReference>
<evidence type="ECO:0000256" key="3">
    <source>
        <dbReference type="ARBA" id="ARBA00022517"/>
    </source>
</evidence>
<dbReference type="PANTHER" id="PTHR14211">
    <property type="entry name" value="GLIOMA SUPPRESSOR CANDIDATE REGION GENE 2"/>
    <property type="match status" value="1"/>
</dbReference>
<dbReference type="GO" id="GO:0000027">
    <property type="term" value="P:ribosomal large subunit assembly"/>
    <property type="evidence" value="ECO:0007669"/>
    <property type="project" value="UniProtKB-UniRule"/>
</dbReference>
<comment type="subcellular location">
    <subcellularLocation>
        <location evidence="5">Nucleus</location>
        <location evidence="5">Nucleolus</location>
    </subcellularLocation>
    <subcellularLocation>
        <location evidence="5">Nucleus</location>
        <location evidence="5">Nucleoplasm</location>
    </subcellularLocation>
</comment>
<keyword evidence="8" id="KW-1185">Reference proteome</keyword>
<feature type="region of interest" description="Disordered" evidence="6">
    <location>
        <begin position="360"/>
        <end position="379"/>
    </location>
</feature>
<dbReference type="PIRSF" id="PIRSF017302">
    <property type="entry name" value="Gltscr2"/>
    <property type="match status" value="1"/>
</dbReference>
<evidence type="ECO:0000256" key="1">
    <source>
        <dbReference type="ARBA" id="ARBA00008838"/>
    </source>
</evidence>
<organism evidence="7 8">
    <name type="scientific">Vespula squamosa</name>
    <name type="common">Southern yellow jacket</name>
    <name type="synonym">Wasp</name>
    <dbReference type="NCBI Taxonomy" id="30214"/>
    <lineage>
        <taxon>Eukaryota</taxon>
        <taxon>Metazoa</taxon>
        <taxon>Ecdysozoa</taxon>
        <taxon>Arthropoda</taxon>
        <taxon>Hexapoda</taxon>
        <taxon>Insecta</taxon>
        <taxon>Pterygota</taxon>
        <taxon>Neoptera</taxon>
        <taxon>Endopterygota</taxon>
        <taxon>Hymenoptera</taxon>
        <taxon>Apocrita</taxon>
        <taxon>Aculeata</taxon>
        <taxon>Vespoidea</taxon>
        <taxon>Vespidae</taxon>
        <taxon>Vespinae</taxon>
        <taxon>Vespula</taxon>
    </lineage>
</organism>
<gene>
    <name evidence="7" type="ORF">V1478_017929</name>
</gene>
<dbReference type="EMBL" id="JAUDFV010000166">
    <property type="protein sequence ID" value="KAL2712406.1"/>
    <property type="molecule type" value="Genomic_DNA"/>
</dbReference>
<name>A0ABD1ZVM1_VESSQ</name>
<dbReference type="GO" id="GO:0005730">
    <property type="term" value="C:nucleolus"/>
    <property type="evidence" value="ECO:0007669"/>
    <property type="project" value="UniProtKB-SubCell"/>
</dbReference>
<feature type="compositionally biased region" description="Basic residues" evidence="6">
    <location>
        <begin position="313"/>
        <end position="325"/>
    </location>
</feature>
<feature type="compositionally biased region" description="Basic and acidic residues" evidence="6">
    <location>
        <begin position="270"/>
        <end position="284"/>
    </location>
</feature>
<feature type="region of interest" description="Disordered" evidence="6">
    <location>
        <begin position="270"/>
        <end position="325"/>
    </location>
</feature>
<evidence type="ECO:0000256" key="2">
    <source>
        <dbReference type="ARBA" id="ARBA00018339"/>
    </source>
</evidence>
<evidence type="ECO:0000313" key="7">
    <source>
        <dbReference type="EMBL" id="KAL2712406.1"/>
    </source>
</evidence>
<accession>A0ABD1ZVM1</accession>
<evidence type="ECO:0000313" key="8">
    <source>
        <dbReference type="Proteomes" id="UP001607302"/>
    </source>
</evidence>
<dbReference type="GO" id="GO:0005654">
    <property type="term" value="C:nucleoplasm"/>
    <property type="evidence" value="ECO:0007669"/>
    <property type="project" value="UniProtKB-SubCell"/>
</dbReference>
<dbReference type="Proteomes" id="UP001607302">
    <property type="component" value="Unassembled WGS sequence"/>
</dbReference>
<dbReference type="AlphaFoldDB" id="A0ABD1ZVM1"/>
<reference evidence="7 8" key="1">
    <citation type="journal article" date="2024" name="Ann. Entomol. Soc. Am.">
        <title>Genomic analyses of the southern and eastern yellowjacket wasps (Hymenoptera: Vespidae) reveal evolutionary signatures of social life.</title>
        <authorList>
            <person name="Catto M.A."/>
            <person name="Caine P.B."/>
            <person name="Orr S.E."/>
            <person name="Hunt B.G."/>
            <person name="Goodisman M.A.D."/>
        </authorList>
    </citation>
    <scope>NUCLEOTIDE SEQUENCE [LARGE SCALE GENOMIC DNA]</scope>
    <source>
        <strain evidence="7">233</strain>
        <tissue evidence="7">Head and thorax</tissue>
    </source>
</reference>
<keyword evidence="4 5" id="KW-0539">Nucleus</keyword>
<protein>
    <recommendedName>
        <fullName evidence="2 5">Ribosome biogenesis protein NOP53</fullName>
    </recommendedName>
</protein>
<comment type="similarity">
    <text evidence="1 5">Belongs to the NOP53 family.</text>
</comment>
<sequence length="459" mass="53638">MIDVKTKKRKVSKKTKKSWRKHVDITDVDKFLENERLEERLGIPFSKRPDADLFTIDKDAATKEITFNDKKQRRLALKNTEPKCFSILKPHTLVPDPIVKRNRVRTREERKHPILVRKEIQRKSKGILKLKEKLALKNKALADLKRANRPRRGDFKEDIWDKKDASLPEIDTEWMTSDTVRHTLVHMGVKKRKLPTSLHKKPSILPAIEAPHPGTSYNPSYNDHQDLLNEIAKKELELMKEEAHLNRVTTKMFKKVSPDEKDKNTLKELAEGLPIKKNEPKESNNNDNDDDDDDYDDDTDIDHNIKSVNPPVKNKKKTLVARRKQKEQKILAHKLAQAKLEKRKVSDIYKLKLLQKQIDAKEKKEKVSQEKRHEQKKLKSAETKILSKVKFEPVEPSFTLAEELTGNLRNVTRIGNLLKDRYKSLQQRNIVAPANLVLKRTKAKVKRYIKSDHKIMQKE</sequence>
<comment type="caution">
    <text evidence="7">The sequence shown here is derived from an EMBL/GenBank/DDBJ whole genome shotgun (WGS) entry which is preliminary data.</text>
</comment>
<proteinExistence type="inferred from homology"/>
<dbReference type="PANTHER" id="PTHR14211:SF7">
    <property type="entry name" value="RIBOSOME BIOGENESIS PROTEIN NOP53"/>
    <property type="match status" value="1"/>
</dbReference>